<keyword evidence="1 4" id="KW-0662">Pyridine nucleotide biosynthesis</keyword>
<dbReference type="InterPro" id="IPR015424">
    <property type="entry name" value="PyrdxlP-dep_Trfase"/>
</dbReference>
<protein>
    <recommendedName>
        <fullName evidence="4">Kynureninase</fullName>
        <ecNumber evidence="4">3.7.1.3</ecNumber>
    </recommendedName>
</protein>
<dbReference type="EC" id="3.7.1.3" evidence="4"/>
<evidence type="ECO:0000256" key="4">
    <source>
        <dbReference type="PIRNR" id="PIRNR038800"/>
    </source>
</evidence>
<accession>A0A2V3DN70</accession>
<proteinExistence type="inferred from homology"/>
<evidence type="ECO:0000313" key="5">
    <source>
        <dbReference type="EMBL" id="PXA64207.1"/>
    </source>
</evidence>
<comment type="pathway">
    <text evidence="4">Amino-acid degradation; L-kynurenine degradation; L-alanine and anthranilate from L-kynurenine: step 1/1.</text>
</comment>
<comment type="pathway">
    <text evidence="4">Cofactor biosynthesis; NAD(+) biosynthesis; quinolinate from L-kynurenine: step 2/3.</text>
</comment>
<evidence type="ECO:0000256" key="1">
    <source>
        <dbReference type="ARBA" id="ARBA00022642"/>
    </source>
</evidence>
<comment type="catalytic activity">
    <reaction evidence="4">
        <text>3-hydroxy-L-kynurenine + H2O = 3-hydroxyanthranilate + L-alanine + H(+)</text>
        <dbReference type="Rhea" id="RHEA:25143"/>
        <dbReference type="ChEBI" id="CHEBI:15377"/>
        <dbReference type="ChEBI" id="CHEBI:15378"/>
        <dbReference type="ChEBI" id="CHEBI:36559"/>
        <dbReference type="ChEBI" id="CHEBI:57972"/>
        <dbReference type="ChEBI" id="CHEBI:58125"/>
        <dbReference type="EC" id="3.7.1.3"/>
    </reaction>
</comment>
<dbReference type="Gene3D" id="3.90.1150.10">
    <property type="entry name" value="Aspartate Aminotransferase, domain 1"/>
    <property type="match status" value="1"/>
</dbReference>
<keyword evidence="3 4" id="KW-0663">Pyridoxal phosphate</keyword>
<dbReference type="SMR" id="A0A2V3DN70"/>
<dbReference type="RefSeq" id="WP_110107480.1">
    <property type="nucleotide sequence ID" value="NZ_JACBZZ010000001.1"/>
</dbReference>
<dbReference type="InterPro" id="IPR015421">
    <property type="entry name" value="PyrdxlP-dep_Trfase_major"/>
</dbReference>
<reference evidence="5 6" key="1">
    <citation type="submission" date="2018-05" db="EMBL/GenBank/DDBJ databases">
        <title>Genetic diversity of glacier-inhabiting Cryobacterium bacteria in China and description of Cryobacterium mengkeensis sp. nov. and Arthrobacter glacialis sp. nov.</title>
        <authorList>
            <person name="Liu Q."/>
            <person name="Xin Y.-H."/>
        </authorList>
    </citation>
    <scope>NUCLEOTIDE SEQUENCE [LARGE SCALE GENOMIC DNA]</scope>
    <source>
        <strain evidence="5 6">GP3</strain>
    </source>
</reference>
<comment type="cofactor">
    <cofactor evidence="4">
        <name>pyridoxal 5'-phosphate</name>
        <dbReference type="ChEBI" id="CHEBI:597326"/>
    </cofactor>
</comment>
<dbReference type="Proteomes" id="UP000246303">
    <property type="component" value="Unassembled WGS sequence"/>
</dbReference>
<dbReference type="PIRSF" id="PIRSF038800">
    <property type="entry name" value="KYNU"/>
    <property type="match status" value="1"/>
</dbReference>
<evidence type="ECO:0000256" key="3">
    <source>
        <dbReference type="ARBA" id="ARBA00022898"/>
    </source>
</evidence>
<dbReference type="GO" id="GO:0030170">
    <property type="term" value="F:pyridoxal phosphate binding"/>
    <property type="evidence" value="ECO:0007669"/>
    <property type="project" value="InterPro"/>
</dbReference>
<dbReference type="Gene3D" id="3.40.640.10">
    <property type="entry name" value="Type I PLP-dependent aspartate aminotransferase-like (Major domain)"/>
    <property type="match status" value="1"/>
</dbReference>
<dbReference type="OrthoDB" id="9812626at2"/>
<evidence type="ECO:0000256" key="2">
    <source>
        <dbReference type="ARBA" id="ARBA00022801"/>
    </source>
</evidence>
<dbReference type="GO" id="GO:0030429">
    <property type="term" value="F:kynureninase activity"/>
    <property type="evidence" value="ECO:0007669"/>
    <property type="project" value="UniProtKB-EC"/>
</dbReference>
<comment type="caution">
    <text evidence="5">The sequence shown here is derived from an EMBL/GenBank/DDBJ whole genome shotgun (WGS) entry which is preliminary data.</text>
</comment>
<dbReference type="GO" id="GO:0019441">
    <property type="term" value="P:L-tryptophan catabolic process to kynurenine"/>
    <property type="evidence" value="ECO:0007669"/>
    <property type="project" value="TreeGrafter"/>
</dbReference>
<comment type="catalytic activity">
    <reaction evidence="4">
        <text>L-kynurenine + H2O = anthranilate + L-alanine + H(+)</text>
        <dbReference type="Rhea" id="RHEA:16813"/>
        <dbReference type="ChEBI" id="CHEBI:15377"/>
        <dbReference type="ChEBI" id="CHEBI:15378"/>
        <dbReference type="ChEBI" id="CHEBI:16567"/>
        <dbReference type="ChEBI" id="CHEBI:57959"/>
        <dbReference type="ChEBI" id="CHEBI:57972"/>
        <dbReference type="EC" id="3.7.1.3"/>
    </reaction>
</comment>
<comment type="function">
    <text evidence="4">Catalyzes the cleavage of L-kynurenine (L-Kyn) and L-3-hydroxykynurenine (L-3OHKyn) into anthranilic acid (AA) and 3-hydroxyanthranilic acid (3-OHAA), respectively.</text>
</comment>
<dbReference type="SUPFAM" id="SSF53383">
    <property type="entry name" value="PLP-dependent transferases"/>
    <property type="match status" value="1"/>
</dbReference>
<comment type="subunit">
    <text evidence="4">Homodimer.</text>
</comment>
<evidence type="ECO:0000313" key="6">
    <source>
        <dbReference type="Proteomes" id="UP000246303"/>
    </source>
</evidence>
<sequence length="412" mass="44040">MIKSTELSPPTSAQLDAKDRLAPYRDYFVEPEGGSVIAYLDGNSLGRPLRVTAANLAAFVQGEWGTSLIRSWDEKWMDEPTAVGDRLGEVVLGAAPGQSFIGDSTSVLLYKLLRAGLDGQPGRNQIVIDRDNFPTDRFIVEGIAAELDAEIVWIDPDPLTGVTAEDVGAVIGPRTAVVLLSHVAYRSGFLADAPTITSMVKAAGGLMMWDISHSIGAVPLELDAWGVDLAVGCTYKYLNGGPGAPALAYVNSSLLSSLRQPIWGWMGAADPFGMSANFEPAATVRRFITGTPPILAMQPLKDMTELIAEVGMDAIREKSIALTEHALALAEELLVPLGAEIASPRDPDRRGSHVSVNHPLFGEVTARLWEQGVIPDFRPPHGLRIGLSPLSTSFAEVQAGIQAIREVLVSLT</sequence>
<dbReference type="GO" id="GO:0009435">
    <property type="term" value="P:NAD+ biosynthetic process"/>
    <property type="evidence" value="ECO:0007669"/>
    <property type="project" value="UniProtKB-UniPathway"/>
</dbReference>
<organism evidence="5 6">
    <name type="scientific">Arthrobacter psychrochitiniphilus</name>
    <dbReference type="NCBI Taxonomy" id="291045"/>
    <lineage>
        <taxon>Bacteria</taxon>
        <taxon>Bacillati</taxon>
        <taxon>Actinomycetota</taxon>
        <taxon>Actinomycetes</taxon>
        <taxon>Micrococcales</taxon>
        <taxon>Micrococcaceae</taxon>
        <taxon>Arthrobacter</taxon>
    </lineage>
</organism>
<keyword evidence="2 4" id="KW-0378">Hydrolase</keyword>
<name>A0A2V3DN70_9MICC</name>
<dbReference type="GO" id="GO:0043420">
    <property type="term" value="P:anthranilate metabolic process"/>
    <property type="evidence" value="ECO:0007669"/>
    <property type="project" value="TreeGrafter"/>
</dbReference>
<comment type="similarity">
    <text evidence="4">Belongs to the kynureninase family.</text>
</comment>
<dbReference type="InterPro" id="IPR015422">
    <property type="entry name" value="PyrdxlP-dep_Trfase_small"/>
</dbReference>
<dbReference type="EMBL" id="QHLZ01000014">
    <property type="protein sequence ID" value="PXA64207.1"/>
    <property type="molecule type" value="Genomic_DNA"/>
</dbReference>
<dbReference type="UniPathway" id="UPA00253">
    <property type="reaction ID" value="UER00329"/>
</dbReference>
<keyword evidence="6" id="KW-1185">Reference proteome</keyword>
<dbReference type="UniPathway" id="UPA00334">
    <property type="reaction ID" value="UER00455"/>
</dbReference>
<dbReference type="GO" id="GO:0097053">
    <property type="term" value="P:L-kynurenine catabolic process"/>
    <property type="evidence" value="ECO:0007669"/>
    <property type="project" value="UniProtKB-UniPathway"/>
</dbReference>
<gene>
    <name evidence="5" type="ORF">CVS29_16415</name>
</gene>
<dbReference type="GO" id="GO:0005737">
    <property type="term" value="C:cytoplasm"/>
    <property type="evidence" value="ECO:0007669"/>
    <property type="project" value="InterPro"/>
</dbReference>
<dbReference type="PANTHER" id="PTHR14084">
    <property type="entry name" value="KYNURENINASE"/>
    <property type="match status" value="1"/>
</dbReference>
<dbReference type="InterPro" id="IPR010111">
    <property type="entry name" value="Kynureninase"/>
</dbReference>
<dbReference type="AlphaFoldDB" id="A0A2V3DN70"/>
<dbReference type="PANTHER" id="PTHR14084:SF0">
    <property type="entry name" value="KYNURENINASE"/>
    <property type="match status" value="1"/>
</dbReference>
<dbReference type="Pfam" id="PF22580">
    <property type="entry name" value="KYNU_C"/>
    <property type="match status" value="1"/>
</dbReference>